<keyword evidence="10" id="KW-1185">Reference proteome</keyword>
<protein>
    <recommendedName>
        <fullName evidence="1">non-specific serine/threonine protein kinase</fullName>
        <ecNumber evidence="1">2.7.11.1</ecNumber>
    </recommendedName>
</protein>
<evidence type="ECO:0000256" key="1">
    <source>
        <dbReference type="ARBA" id="ARBA00012513"/>
    </source>
</evidence>
<dbReference type="AlphaFoldDB" id="A0AAP0ILX7"/>
<comment type="caution">
    <text evidence="9">The sequence shown here is derived from an EMBL/GenBank/DDBJ whole genome shotgun (WGS) entry which is preliminary data.</text>
</comment>
<evidence type="ECO:0000256" key="5">
    <source>
        <dbReference type="ARBA" id="ARBA00022777"/>
    </source>
</evidence>
<organism evidence="9 10">
    <name type="scientific">Stephania japonica</name>
    <dbReference type="NCBI Taxonomy" id="461633"/>
    <lineage>
        <taxon>Eukaryota</taxon>
        <taxon>Viridiplantae</taxon>
        <taxon>Streptophyta</taxon>
        <taxon>Embryophyta</taxon>
        <taxon>Tracheophyta</taxon>
        <taxon>Spermatophyta</taxon>
        <taxon>Magnoliopsida</taxon>
        <taxon>Ranunculales</taxon>
        <taxon>Menispermaceae</taxon>
        <taxon>Menispermoideae</taxon>
        <taxon>Cissampelideae</taxon>
        <taxon>Stephania</taxon>
    </lineage>
</organism>
<dbReference type="EC" id="2.7.11.1" evidence="1"/>
<dbReference type="PANTHER" id="PTHR48005">
    <property type="entry name" value="LEUCINE RICH REPEAT KINASE 2"/>
    <property type="match status" value="1"/>
</dbReference>
<keyword evidence="5" id="KW-0418">Kinase</keyword>
<reference evidence="9 10" key="1">
    <citation type="submission" date="2024-01" db="EMBL/GenBank/DDBJ databases">
        <title>Genome assemblies of Stephania.</title>
        <authorList>
            <person name="Yang L."/>
        </authorList>
    </citation>
    <scope>NUCLEOTIDE SEQUENCE [LARGE SCALE GENOMIC DNA]</scope>
    <source>
        <strain evidence="9">QJT</strain>
        <tissue evidence="9">Leaf</tissue>
    </source>
</reference>
<dbReference type="GO" id="GO:0005524">
    <property type="term" value="F:ATP binding"/>
    <property type="evidence" value="ECO:0007669"/>
    <property type="project" value="UniProtKB-KW"/>
</dbReference>
<dbReference type="Proteomes" id="UP001417504">
    <property type="component" value="Unassembled WGS sequence"/>
</dbReference>
<keyword evidence="4" id="KW-0547">Nucleotide-binding</keyword>
<evidence type="ECO:0000313" key="10">
    <source>
        <dbReference type="Proteomes" id="UP001417504"/>
    </source>
</evidence>
<sequence length="87" mass="9908">MGRHPLELLTSSLVHVNSETMLKDTVDMRLFWPEDQDIVEDVSFIVRVAISCINSNPEFRPTMQHVSKLLLSCSPSLPRRNVQTVSD</sequence>
<evidence type="ECO:0000256" key="8">
    <source>
        <dbReference type="ARBA" id="ARBA00048679"/>
    </source>
</evidence>
<evidence type="ECO:0000313" key="9">
    <source>
        <dbReference type="EMBL" id="KAK9116912.1"/>
    </source>
</evidence>
<evidence type="ECO:0000256" key="3">
    <source>
        <dbReference type="ARBA" id="ARBA00022679"/>
    </source>
</evidence>
<evidence type="ECO:0000256" key="6">
    <source>
        <dbReference type="ARBA" id="ARBA00022840"/>
    </source>
</evidence>
<evidence type="ECO:0000256" key="7">
    <source>
        <dbReference type="ARBA" id="ARBA00047899"/>
    </source>
</evidence>
<dbReference type="GO" id="GO:0004674">
    <property type="term" value="F:protein serine/threonine kinase activity"/>
    <property type="evidence" value="ECO:0007669"/>
    <property type="project" value="UniProtKB-KW"/>
</dbReference>
<evidence type="ECO:0000256" key="4">
    <source>
        <dbReference type="ARBA" id="ARBA00022741"/>
    </source>
</evidence>
<keyword evidence="2" id="KW-0723">Serine/threonine-protein kinase</keyword>
<keyword evidence="3" id="KW-0808">Transferase</keyword>
<dbReference type="InterPro" id="IPR051420">
    <property type="entry name" value="Ser_Thr_Kinases_DiverseReg"/>
</dbReference>
<dbReference type="EMBL" id="JBBNAE010000006">
    <property type="protein sequence ID" value="KAK9116912.1"/>
    <property type="molecule type" value="Genomic_DNA"/>
</dbReference>
<keyword evidence="6" id="KW-0067">ATP-binding</keyword>
<gene>
    <name evidence="9" type="ORF">Sjap_015859</name>
</gene>
<accession>A0AAP0ILX7</accession>
<comment type="catalytic activity">
    <reaction evidence="8">
        <text>L-seryl-[protein] + ATP = O-phospho-L-seryl-[protein] + ADP + H(+)</text>
        <dbReference type="Rhea" id="RHEA:17989"/>
        <dbReference type="Rhea" id="RHEA-COMP:9863"/>
        <dbReference type="Rhea" id="RHEA-COMP:11604"/>
        <dbReference type="ChEBI" id="CHEBI:15378"/>
        <dbReference type="ChEBI" id="CHEBI:29999"/>
        <dbReference type="ChEBI" id="CHEBI:30616"/>
        <dbReference type="ChEBI" id="CHEBI:83421"/>
        <dbReference type="ChEBI" id="CHEBI:456216"/>
        <dbReference type="EC" id="2.7.11.1"/>
    </reaction>
</comment>
<comment type="catalytic activity">
    <reaction evidence="7">
        <text>L-threonyl-[protein] + ATP = O-phospho-L-threonyl-[protein] + ADP + H(+)</text>
        <dbReference type="Rhea" id="RHEA:46608"/>
        <dbReference type="Rhea" id="RHEA-COMP:11060"/>
        <dbReference type="Rhea" id="RHEA-COMP:11605"/>
        <dbReference type="ChEBI" id="CHEBI:15378"/>
        <dbReference type="ChEBI" id="CHEBI:30013"/>
        <dbReference type="ChEBI" id="CHEBI:30616"/>
        <dbReference type="ChEBI" id="CHEBI:61977"/>
        <dbReference type="ChEBI" id="CHEBI:456216"/>
        <dbReference type="EC" id="2.7.11.1"/>
    </reaction>
</comment>
<evidence type="ECO:0000256" key="2">
    <source>
        <dbReference type="ARBA" id="ARBA00022527"/>
    </source>
</evidence>
<proteinExistence type="predicted"/>
<name>A0AAP0ILX7_9MAGN</name>
<dbReference type="PANTHER" id="PTHR48005:SF16">
    <property type="entry name" value="MDIS1-INTERACTING RECEPTOR LIKE KINASE 2-LIKE ISOFORM X1"/>
    <property type="match status" value="1"/>
</dbReference>